<evidence type="ECO:0000256" key="2">
    <source>
        <dbReference type="ARBA" id="ARBA00022490"/>
    </source>
</evidence>
<evidence type="ECO:0000256" key="5">
    <source>
        <dbReference type="ARBA" id="ARBA00022846"/>
    </source>
</evidence>
<dbReference type="PANTHER" id="PTHR12442:SF12">
    <property type="entry name" value="DYNEIN AXONEMAL INTERMEDIATE CHAIN 4"/>
    <property type="match status" value="1"/>
</dbReference>
<keyword evidence="4" id="KW-0677">Repeat</keyword>
<evidence type="ECO:0000313" key="15">
    <source>
        <dbReference type="EMBL" id="CAF1273490.1"/>
    </source>
</evidence>
<dbReference type="PROSITE" id="PS50082">
    <property type="entry name" value="WD_REPEATS_2"/>
    <property type="match status" value="1"/>
</dbReference>
<dbReference type="GO" id="GO:0005858">
    <property type="term" value="C:axonemal dynein complex"/>
    <property type="evidence" value="ECO:0007669"/>
    <property type="project" value="TreeGrafter"/>
</dbReference>
<dbReference type="GO" id="GO:0003341">
    <property type="term" value="P:cilium movement"/>
    <property type="evidence" value="ECO:0007669"/>
    <property type="project" value="TreeGrafter"/>
</dbReference>
<evidence type="ECO:0000256" key="9">
    <source>
        <dbReference type="ARBA" id="ARBA00024190"/>
    </source>
</evidence>
<dbReference type="Gene3D" id="2.130.10.10">
    <property type="entry name" value="YVTN repeat-like/Quinoprotein amine dehydrogenase"/>
    <property type="match status" value="1"/>
</dbReference>
<feature type="repeat" description="WD" evidence="12">
    <location>
        <begin position="594"/>
        <end position="626"/>
    </location>
</feature>
<evidence type="ECO:0000313" key="16">
    <source>
        <dbReference type="Proteomes" id="UP000663828"/>
    </source>
</evidence>
<comment type="subcellular location">
    <subcellularLocation>
        <location evidence="1">Cytoplasm</location>
        <location evidence="1">Cytoskeleton</location>
        <location evidence="1">Flagellum axoneme</location>
    </subcellularLocation>
    <subcellularLocation>
        <location evidence="9">Dynein axonemal particle</location>
    </subcellularLocation>
</comment>
<keyword evidence="16" id="KW-1185">Reference proteome</keyword>
<evidence type="ECO:0000256" key="7">
    <source>
        <dbReference type="ARBA" id="ARBA00023212"/>
    </source>
</evidence>
<evidence type="ECO:0000256" key="11">
    <source>
        <dbReference type="ARBA" id="ARBA00041557"/>
    </source>
</evidence>
<evidence type="ECO:0000256" key="10">
    <source>
        <dbReference type="ARBA" id="ARBA00040002"/>
    </source>
</evidence>
<evidence type="ECO:0000256" key="1">
    <source>
        <dbReference type="ARBA" id="ARBA00004611"/>
    </source>
</evidence>
<evidence type="ECO:0000256" key="6">
    <source>
        <dbReference type="ARBA" id="ARBA00023069"/>
    </source>
</evidence>
<dbReference type="GO" id="GO:0045504">
    <property type="term" value="F:dynein heavy chain binding"/>
    <property type="evidence" value="ECO:0007669"/>
    <property type="project" value="TreeGrafter"/>
</dbReference>
<dbReference type="OrthoDB" id="10259804at2759"/>
<dbReference type="Proteomes" id="UP000663852">
    <property type="component" value="Unassembled WGS sequence"/>
</dbReference>
<keyword evidence="6" id="KW-0969">Cilium</keyword>
<evidence type="ECO:0000256" key="4">
    <source>
        <dbReference type="ARBA" id="ARBA00022737"/>
    </source>
</evidence>
<gene>
    <name evidence="15" type="ORF">EDS130_LOCUS29155</name>
    <name evidence="14" type="ORF">XAT740_LOCUS17613</name>
</gene>
<keyword evidence="5" id="KW-0282">Flagellum</keyword>
<dbReference type="AlphaFoldDB" id="A0A815BSE0"/>
<feature type="compositionally biased region" description="Gly residues" evidence="13">
    <location>
        <begin position="16"/>
        <end position="25"/>
    </location>
</feature>
<feature type="region of interest" description="Disordered" evidence="13">
    <location>
        <begin position="268"/>
        <end position="291"/>
    </location>
</feature>
<dbReference type="FunFam" id="2.130.10.10:FF:001248">
    <property type="entry name" value="WD repeat domain 78"/>
    <property type="match status" value="1"/>
</dbReference>
<accession>A0A815BSE0</accession>
<reference evidence="15" key="1">
    <citation type="submission" date="2021-02" db="EMBL/GenBank/DDBJ databases">
        <authorList>
            <person name="Nowell W R."/>
        </authorList>
    </citation>
    <scope>NUCLEOTIDE SEQUENCE</scope>
</reference>
<dbReference type="SUPFAM" id="SSF50978">
    <property type="entry name" value="WD40 repeat-like"/>
    <property type="match status" value="1"/>
</dbReference>
<dbReference type="InterPro" id="IPR050687">
    <property type="entry name" value="Dynein_IC"/>
</dbReference>
<dbReference type="EMBL" id="CAJNOJ010000195">
    <property type="protein sequence ID" value="CAF1273490.1"/>
    <property type="molecule type" value="Genomic_DNA"/>
</dbReference>
<dbReference type="InterPro" id="IPR036322">
    <property type="entry name" value="WD40_repeat_dom_sf"/>
</dbReference>
<keyword evidence="3 12" id="KW-0853">WD repeat</keyword>
<evidence type="ECO:0000256" key="8">
    <source>
        <dbReference type="ARBA" id="ARBA00023273"/>
    </source>
</evidence>
<protein>
    <recommendedName>
        <fullName evidence="10">Dynein axonemal intermediate chain 4</fullName>
    </recommendedName>
    <alternativeName>
        <fullName evidence="11">WD repeat-containing protein 78</fullName>
    </alternativeName>
</protein>
<dbReference type="SMART" id="SM00320">
    <property type="entry name" value="WD40"/>
    <property type="match status" value="5"/>
</dbReference>
<dbReference type="InterPro" id="IPR015943">
    <property type="entry name" value="WD40/YVTN_repeat-like_dom_sf"/>
</dbReference>
<proteinExistence type="predicted"/>
<dbReference type="PANTHER" id="PTHR12442">
    <property type="entry name" value="DYNEIN INTERMEDIATE CHAIN"/>
    <property type="match status" value="1"/>
</dbReference>
<keyword evidence="2" id="KW-0963">Cytoplasm</keyword>
<keyword evidence="7" id="KW-0206">Cytoskeleton</keyword>
<dbReference type="Proteomes" id="UP000663828">
    <property type="component" value="Unassembled WGS sequence"/>
</dbReference>
<evidence type="ECO:0000313" key="17">
    <source>
        <dbReference type="Proteomes" id="UP000663852"/>
    </source>
</evidence>
<dbReference type="InterPro" id="IPR001680">
    <property type="entry name" value="WD40_rpt"/>
</dbReference>
<evidence type="ECO:0000256" key="13">
    <source>
        <dbReference type="SAM" id="MobiDB-lite"/>
    </source>
</evidence>
<dbReference type="Pfam" id="PF00400">
    <property type="entry name" value="WD40"/>
    <property type="match status" value="1"/>
</dbReference>
<keyword evidence="8" id="KW-0966">Cell projection</keyword>
<dbReference type="GO" id="GO:0045503">
    <property type="term" value="F:dynein light chain binding"/>
    <property type="evidence" value="ECO:0007669"/>
    <property type="project" value="TreeGrafter"/>
</dbReference>
<feature type="region of interest" description="Disordered" evidence="13">
    <location>
        <begin position="1"/>
        <end position="61"/>
    </location>
</feature>
<evidence type="ECO:0000256" key="3">
    <source>
        <dbReference type="ARBA" id="ARBA00022574"/>
    </source>
</evidence>
<dbReference type="GO" id="GO:0120293">
    <property type="term" value="C:dynein axonemal particle"/>
    <property type="evidence" value="ECO:0007669"/>
    <property type="project" value="UniProtKB-SubCell"/>
</dbReference>
<sequence length="764" mass="84607">MTSTLRSAASVRTGISAGGRSGGQASGVTRKTAPTNRSARGLPKLIENDQDVTPKRLVDPEQYYNKVKDSVLSNDASSTPSETTYSTAQPQVFSATKSLMGHSHGGVANSHGTDAESFPSDHDADQLAQSVATHVIEDDESLMSMDGETPQSLLTLSETDTIFVLSIDSCIVANDATDLEGIKKQNERYVELCKSRQGSDVFSDRGMNTFNNTVKNKEVQCERIQSQSREVYASVADMYDSERGESKIILGKSTHDTQTIDEPLSRTDMTRSVGSGVDKSHGTRLSEQSIDETMRKPTIAKSTNEQVEDPQSFDSSKIATSVFIMERILNSNTNQVKQAIYRGLTPLTDREEKTVAYSGLTLDKLFAYSAEITNNKNVSALSWNHQNSDLLAVGYGPFEYNDQRSGLVCCWCLKNQDFPERFYHTPSAVTTVAFSVKFPSLLAVGLFDGTVNVYNVQNNIDKALLDTEEVPGKHTAPVWQLYWLAVEKSRDDDTGEVLMSVSTDGRVTQWLLRKGFESSDSMKLKRILSKQTIQRRDNSKEVKIPKSENLLYRQSGGLCFDVCPDDSTIYLCGTEEGLIHRCSLANNEQYLDTYARHSGPIYRLAWSPLAKDVFLSSSADWTVSLWTTDRYEPCITFTSRKKPVFDICWSPKSATMFCCANEEAVEVWDISRNTLEPIDVILTTHPYIFTSITYAPNSECVLAGTNVGSVVVYNLKNLPAPTKADELMEIIKQQTHQALIPEDPTVKAAAAMKPKENVPISNNK</sequence>
<comment type="caution">
    <text evidence="15">The sequence shown here is derived from an EMBL/GenBank/DDBJ whole genome shotgun (WGS) entry which is preliminary data.</text>
</comment>
<name>A0A815BSE0_ADIRI</name>
<evidence type="ECO:0000313" key="14">
    <source>
        <dbReference type="EMBL" id="CAF1086695.1"/>
    </source>
</evidence>
<organism evidence="15 17">
    <name type="scientific">Adineta ricciae</name>
    <name type="common">Rotifer</name>
    <dbReference type="NCBI Taxonomy" id="249248"/>
    <lineage>
        <taxon>Eukaryota</taxon>
        <taxon>Metazoa</taxon>
        <taxon>Spiralia</taxon>
        <taxon>Gnathifera</taxon>
        <taxon>Rotifera</taxon>
        <taxon>Eurotatoria</taxon>
        <taxon>Bdelloidea</taxon>
        <taxon>Adinetida</taxon>
        <taxon>Adinetidae</taxon>
        <taxon>Adineta</taxon>
    </lineage>
</organism>
<evidence type="ECO:0000256" key="12">
    <source>
        <dbReference type="PROSITE-ProRule" id="PRU00221"/>
    </source>
</evidence>
<dbReference type="EMBL" id="CAJNOR010001154">
    <property type="protein sequence ID" value="CAF1086695.1"/>
    <property type="molecule type" value="Genomic_DNA"/>
</dbReference>